<dbReference type="AlphaFoldDB" id="A0AAW7R2Z7"/>
<keyword evidence="1" id="KW-0732">Signal</keyword>
<sequence length="260" mass="29456">MRTLLATFAVTVMWFGSAHAGQRVVSINPCFDDWLPQWLAPAWQMVPSTEHGNRLEQIVALKPDYVVAGSFVGRQLRLALQERVQLTTVPYVADWSAWREAVLQLGLELEQKYQAEQWLARQEAALASYDLRSLGNTLILMPNGFTWGEQSWIYQLLQQHQLQLSPLSGSGDLVRLNLEQVLQSEPDTVILEGFSTEYARAQDWLWHDGLQDWLIQRRVIEVDGQVASCAATRALDYLQQLSRQQDANPAPAEGLQDAAR</sequence>
<accession>A0AAW7R2Z7</accession>
<feature type="chain" id="PRO_5043667226" description="Fe/B12 periplasmic-binding domain-containing protein" evidence="1">
    <location>
        <begin position="21"/>
        <end position="260"/>
    </location>
</feature>
<evidence type="ECO:0000256" key="1">
    <source>
        <dbReference type="SAM" id="SignalP"/>
    </source>
</evidence>
<dbReference type="CDD" id="cd00636">
    <property type="entry name" value="TroA-like"/>
    <property type="match status" value="1"/>
</dbReference>
<dbReference type="SUPFAM" id="SSF53807">
    <property type="entry name" value="Helical backbone' metal receptor"/>
    <property type="match status" value="1"/>
</dbReference>
<reference evidence="2 3" key="1">
    <citation type="submission" date="2021-03" db="EMBL/GenBank/DDBJ databases">
        <title>Pseudidiomarina terrestris, a new bacterium isolated from saline soil.</title>
        <authorList>
            <person name="Galisteo C."/>
            <person name="De La Haba R."/>
            <person name="Sanchez-Porro C."/>
            <person name="Ventosa A."/>
        </authorList>
    </citation>
    <scope>NUCLEOTIDE SEQUENCE [LARGE SCALE GENOMIC DNA]</scope>
    <source>
        <strain evidence="2 3">1APP75-32.1</strain>
    </source>
</reference>
<dbReference type="Proteomes" id="UP001169492">
    <property type="component" value="Unassembled WGS sequence"/>
</dbReference>
<evidence type="ECO:0008006" key="4">
    <source>
        <dbReference type="Google" id="ProtNLM"/>
    </source>
</evidence>
<protein>
    <recommendedName>
        <fullName evidence="4">Fe/B12 periplasmic-binding domain-containing protein</fullName>
    </recommendedName>
</protein>
<evidence type="ECO:0000313" key="3">
    <source>
        <dbReference type="Proteomes" id="UP001169492"/>
    </source>
</evidence>
<name>A0AAW7R2Z7_9GAMM</name>
<evidence type="ECO:0000313" key="2">
    <source>
        <dbReference type="EMBL" id="MDN7125693.1"/>
    </source>
</evidence>
<dbReference type="EMBL" id="JAGGJB010000008">
    <property type="protein sequence ID" value="MDN7125693.1"/>
    <property type="molecule type" value="Genomic_DNA"/>
</dbReference>
<proteinExistence type="predicted"/>
<gene>
    <name evidence="2" type="ORF">J6I90_12450</name>
</gene>
<organism evidence="2 3">
    <name type="scientific">Pseudidiomarina terrestris</name>
    <dbReference type="NCBI Taxonomy" id="2820060"/>
    <lineage>
        <taxon>Bacteria</taxon>
        <taxon>Pseudomonadati</taxon>
        <taxon>Pseudomonadota</taxon>
        <taxon>Gammaproteobacteria</taxon>
        <taxon>Alteromonadales</taxon>
        <taxon>Idiomarinaceae</taxon>
        <taxon>Pseudidiomarina</taxon>
    </lineage>
</organism>
<dbReference type="RefSeq" id="WP_301775127.1">
    <property type="nucleotide sequence ID" value="NZ_JAGGJB010000008.1"/>
</dbReference>
<dbReference type="Gene3D" id="3.40.50.1980">
    <property type="entry name" value="Nitrogenase molybdenum iron protein domain"/>
    <property type="match status" value="2"/>
</dbReference>
<feature type="signal peptide" evidence="1">
    <location>
        <begin position="1"/>
        <end position="20"/>
    </location>
</feature>
<comment type="caution">
    <text evidence="2">The sequence shown here is derived from an EMBL/GenBank/DDBJ whole genome shotgun (WGS) entry which is preliminary data.</text>
</comment>